<reference evidence="2" key="1">
    <citation type="submission" date="2023-06" db="EMBL/GenBank/DDBJ databases">
        <authorList>
            <person name="Kurt Z."/>
        </authorList>
    </citation>
    <scope>NUCLEOTIDE SEQUENCE</scope>
</reference>
<comment type="caution">
    <text evidence="2">The sequence shown here is derived from an EMBL/GenBank/DDBJ whole genome shotgun (WGS) entry which is preliminary data.</text>
</comment>
<organism evidence="2">
    <name type="scientific">Hexamita inflata</name>
    <dbReference type="NCBI Taxonomy" id="28002"/>
    <lineage>
        <taxon>Eukaryota</taxon>
        <taxon>Metamonada</taxon>
        <taxon>Diplomonadida</taxon>
        <taxon>Hexamitidae</taxon>
        <taxon>Hexamitinae</taxon>
        <taxon>Hexamita</taxon>
    </lineage>
</organism>
<dbReference type="PANTHER" id="PTHR43689:SF8">
    <property type="entry name" value="ALPHA_BETA-HYDROLASES SUPERFAMILY PROTEIN"/>
    <property type="match status" value="1"/>
</dbReference>
<proteinExistence type="predicted"/>
<accession>A0AA86RC32</accession>
<keyword evidence="2" id="KW-0378">Hydrolase</keyword>
<dbReference type="PANTHER" id="PTHR43689">
    <property type="entry name" value="HYDROLASE"/>
    <property type="match status" value="1"/>
</dbReference>
<dbReference type="InterPro" id="IPR029058">
    <property type="entry name" value="AB_hydrolase_fold"/>
</dbReference>
<sequence>MEVDQLIPINQKSIFCKFTDRKSEEAVIMIHGIGGSLDAIFFADIAQNSQKSTIRFDFPGHGRSPGTVDIRYQPQADIVVFLKDYLQKIYNFASFCLVGHSKGATVAVLSASKQDTVVSICGRINLTVQPLNRYSKDELEMIQNGQTVTKQLANATYEIKRDSFEERKYLEEIIVQKFKLVKKVIIAHGGADEITPLSESIQLGEEIGQKVIVCTGRGHCDLQWRDCADQLSSVL</sequence>
<dbReference type="SUPFAM" id="SSF53474">
    <property type="entry name" value="alpha/beta-Hydrolases"/>
    <property type="match status" value="1"/>
</dbReference>
<evidence type="ECO:0000313" key="4">
    <source>
        <dbReference type="Proteomes" id="UP001642409"/>
    </source>
</evidence>
<evidence type="ECO:0000313" key="3">
    <source>
        <dbReference type="EMBL" id="CAL6047383.1"/>
    </source>
</evidence>
<dbReference type="AlphaFoldDB" id="A0AA86RC32"/>
<evidence type="ECO:0000313" key="2">
    <source>
        <dbReference type="EMBL" id="CAI9971903.1"/>
    </source>
</evidence>
<gene>
    <name evidence="3" type="ORF">HINF_LOCUS42180</name>
    <name evidence="2" type="ORF">HINF_LOCUS59548</name>
</gene>
<dbReference type="Gene3D" id="3.40.50.1820">
    <property type="entry name" value="alpha/beta hydrolase"/>
    <property type="match status" value="1"/>
</dbReference>
<feature type="domain" description="AB hydrolase-1" evidence="1">
    <location>
        <begin position="26"/>
        <end position="116"/>
    </location>
</feature>
<name>A0AA86RC32_9EUKA</name>
<dbReference type="Pfam" id="PF00561">
    <property type="entry name" value="Abhydrolase_1"/>
    <property type="match status" value="1"/>
</dbReference>
<keyword evidence="4" id="KW-1185">Reference proteome</keyword>
<protein>
    <submittedName>
        <fullName evidence="2">Alpha/beta hydrolase family protein</fullName>
    </submittedName>
    <submittedName>
        <fullName evidence="3">Alpha/beta_hydrolase family protein</fullName>
    </submittedName>
</protein>
<evidence type="ECO:0000259" key="1">
    <source>
        <dbReference type="Pfam" id="PF00561"/>
    </source>
</evidence>
<reference evidence="3 4" key="2">
    <citation type="submission" date="2024-07" db="EMBL/GenBank/DDBJ databases">
        <authorList>
            <person name="Akdeniz Z."/>
        </authorList>
    </citation>
    <scope>NUCLEOTIDE SEQUENCE [LARGE SCALE GENOMIC DNA]</scope>
</reference>
<dbReference type="GO" id="GO:0016787">
    <property type="term" value="F:hydrolase activity"/>
    <property type="evidence" value="ECO:0007669"/>
    <property type="project" value="UniProtKB-KW"/>
</dbReference>
<dbReference type="EMBL" id="CAXDID020000171">
    <property type="protein sequence ID" value="CAL6047383.1"/>
    <property type="molecule type" value="Genomic_DNA"/>
</dbReference>
<dbReference type="Proteomes" id="UP001642409">
    <property type="component" value="Unassembled WGS sequence"/>
</dbReference>
<dbReference type="InterPro" id="IPR000073">
    <property type="entry name" value="AB_hydrolase_1"/>
</dbReference>
<dbReference type="EMBL" id="CATOUU010001099">
    <property type="protein sequence ID" value="CAI9971903.1"/>
    <property type="molecule type" value="Genomic_DNA"/>
</dbReference>